<evidence type="ECO:0000313" key="7">
    <source>
        <dbReference type="EMBL" id="JAS56616.1"/>
    </source>
</evidence>
<protein>
    <recommendedName>
        <fullName evidence="2">Peroxisomal biogenesis factor 3</fullName>
    </recommendedName>
    <alternativeName>
        <fullName evidence="5">Peroxisomal assembly protein PEX3</fullName>
    </alternativeName>
</protein>
<dbReference type="AlphaFoldDB" id="A0A1B6G2E8"/>
<dbReference type="PANTHER" id="PTHR28080:SF1">
    <property type="entry name" value="PEROXISOMAL BIOGENESIS FACTOR 3"/>
    <property type="match status" value="1"/>
</dbReference>
<evidence type="ECO:0000256" key="5">
    <source>
        <dbReference type="ARBA" id="ARBA00029630"/>
    </source>
</evidence>
<dbReference type="PANTHER" id="PTHR28080">
    <property type="entry name" value="PEROXISOMAL BIOGENESIS FACTOR 3"/>
    <property type="match status" value="1"/>
</dbReference>
<feature type="transmembrane region" description="Helical" evidence="6">
    <location>
        <begin position="16"/>
        <end position="33"/>
    </location>
</feature>
<evidence type="ECO:0000256" key="3">
    <source>
        <dbReference type="ARBA" id="ARBA00022593"/>
    </source>
</evidence>
<dbReference type="GO" id="GO:0045046">
    <property type="term" value="P:protein import into peroxisome membrane"/>
    <property type="evidence" value="ECO:0007669"/>
    <property type="project" value="TreeGrafter"/>
</dbReference>
<dbReference type="InterPro" id="IPR006966">
    <property type="entry name" value="Peroxin-3"/>
</dbReference>
<keyword evidence="6" id="KW-0472">Membrane</keyword>
<keyword evidence="6" id="KW-1133">Transmembrane helix</keyword>
<organism evidence="7">
    <name type="scientific">Cuerna arida</name>
    <dbReference type="NCBI Taxonomy" id="1464854"/>
    <lineage>
        <taxon>Eukaryota</taxon>
        <taxon>Metazoa</taxon>
        <taxon>Ecdysozoa</taxon>
        <taxon>Arthropoda</taxon>
        <taxon>Hexapoda</taxon>
        <taxon>Insecta</taxon>
        <taxon>Pterygota</taxon>
        <taxon>Neoptera</taxon>
        <taxon>Paraneoptera</taxon>
        <taxon>Hemiptera</taxon>
        <taxon>Auchenorrhyncha</taxon>
        <taxon>Membracoidea</taxon>
        <taxon>Cicadellidae</taxon>
        <taxon>Cicadellinae</taxon>
        <taxon>Proconiini</taxon>
        <taxon>Cuerna</taxon>
    </lineage>
</organism>
<gene>
    <name evidence="7" type="ORF">g.23024</name>
</gene>
<comment type="function">
    <text evidence="4">Involved in peroxisome biosynthesis and integrity. Assembles membrane vesicles before the matrix proteins are translocated. As a docking factor for PEX19, is necessary for the import of peroxisomal membrane proteins in the peroxisomes.</text>
</comment>
<dbReference type="Pfam" id="PF04882">
    <property type="entry name" value="Peroxin-3"/>
    <property type="match status" value="1"/>
</dbReference>
<accession>A0A1B6G2E8</accession>
<keyword evidence="3" id="KW-0962">Peroxisome biogenesis</keyword>
<evidence type="ECO:0000256" key="4">
    <source>
        <dbReference type="ARBA" id="ARBA00025338"/>
    </source>
</evidence>
<dbReference type="GO" id="GO:0005778">
    <property type="term" value="C:peroxisomal membrane"/>
    <property type="evidence" value="ECO:0007669"/>
    <property type="project" value="InterPro"/>
</dbReference>
<reference evidence="7" key="1">
    <citation type="submission" date="2015-11" db="EMBL/GenBank/DDBJ databases">
        <title>De novo transcriptome assembly of four potential Pierce s Disease insect vectors from Arizona vineyards.</title>
        <authorList>
            <person name="Tassone E.E."/>
        </authorList>
    </citation>
    <scope>NUCLEOTIDE SEQUENCE</scope>
</reference>
<evidence type="ECO:0000256" key="1">
    <source>
        <dbReference type="ARBA" id="ARBA00011494"/>
    </source>
</evidence>
<dbReference type="GO" id="GO:0030674">
    <property type="term" value="F:protein-macromolecule adaptor activity"/>
    <property type="evidence" value="ECO:0007669"/>
    <property type="project" value="TreeGrafter"/>
</dbReference>
<name>A0A1B6G2E8_9HEMI</name>
<comment type="subunit">
    <text evidence="1">Interacts with PEX19.</text>
</comment>
<dbReference type="EMBL" id="GECZ01013153">
    <property type="protein sequence ID" value="JAS56616.1"/>
    <property type="molecule type" value="Transcribed_RNA"/>
</dbReference>
<evidence type="ECO:0000256" key="2">
    <source>
        <dbReference type="ARBA" id="ARBA00014294"/>
    </source>
</evidence>
<evidence type="ECO:0000256" key="6">
    <source>
        <dbReference type="SAM" id="Phobius"/>
    </source>
</evidence>
<proteinExistence type="predicted"/>
<keyword evidence="6" id="KW-0812">Transmembrane</keyword>
<sequence length="362" mass="41459">MISYFKEVIKRHKKKIIFIGIIVGGAVLGSRYAQRRLIEWQEKEAKEFLERTRKQHYFESTEKTCNQTIIFLSSTLREKIAKCVNCDEILKKLRQGASNKLELWQELKVLVFTKVSLLIYCGTLLVIALRIQLNIIGGHIYVKTLVQGSDNKINNELQEKYLSLSNYFLNSGVENLYPLVREKVSLTLKDVTLKQNLTLQHVENIFWAIQSAINDDPRNPIKVMSELFYGSDFDEQDVFIKDMIVDTIELLQSSEVMDLASSCISRGFSYVIDRLSEFFLPEENIITSEFPTTSDKLTSVVRFAHPNSLSKPLAKIIPLINGFGNPGATSELSEPWISPFIYMDRVKMLGANVYESYSCPVK</sequence>